<evidence type="ECO:0008006" key="4">
    <source>
        <dbReference type="Google" id="ProtNLM"/>
    </source>
</evidence>
<dbReference type="AlphaFoldDB" id="A0A1I7F2T2"/>
<evidence type="ECO:0000313" key="3">
    <source>
        <dbReference type="Proteomes" id="UP000198817"/>
    </source>
</evidence>
<keyword evidence="1" id="KW-0812">Transmembrane</keyword>
<accession>A0A1I7F2T2</accession>
<proteinExistence type="predicted"/>
<gene>
    <name evidence="2" type="ORF">SAMN05216508_101215</name>
</gene>
<evidence type="ECO:0000256" key="1">
    <source>
        <dbReference type="SAM" id="Phobius"/>
    </source>
</evidence>
<dbReference type="Proteomes" id="UP000198817">
    <property type="component" value="Unassembled WGS sequence"/>
</dbReference>
<sequence length="249" mass="27483">MHERRGSYIVEAALVVPLFIAATVLLIWIVPVMASWENVMYSAADEMRLEMVKTKFRKSGAALPAAVMVRARQNTPELTFLTVRPGHYLQRAGGMEDLVTIRLEAVFHPKSVLGGLVPVRFQETLTGRAFTGTTGRGGSPRSDFEEDEPRVYVFPESGRKMHRAGCRYLRSACRMTWLSQSVRKQYHPCPNCGASGAALGTPVFIFQGYGEAYHLGGCHSVSKYYVEMSRSEAEEKGYSDCSLCGGGGK</sequence>
<keyword evidence="3" id="KW-1185">Reference proteome</keyword>
<organism evidence="2 3">
    <name type="scientific">Eubacterium pyruvativorans</name>
    <dbReference type="NCBI Taxonomy" id="155865"/>
    <lineage>
        <taxon>Bacteria</taxon>
        <taxon>Bacillati</taxon>
        <taxon>Bacillota</taxon>
        <taxon>Clostridia</taxon>
        <taxon>Eubacteriales</taxon>
        <taxon>Eubacteriaceae</taxon>
        <taxon>Eubacterium</taxon>
    </lineage>
</organism>
<reference evidence="2 3" key="1">
    <citation type="submission" date="2016-10" db="EMBL/GenBank/DDBJ databases">
        <authorList>
            <person name="de Groot N.N."/>
        </authorList>
    </citation>
    <scope>NUCLEOTIDE SEQUENCE [LARGE SCALE GENOMIC DNA]</scope>
    <source>
        <strain evidence="2 3">KHGC13</strain>
    </source>
</reference>
<protein>
    <recommendedName>
        <fullName evidence="4">TadE-like protein</fullName>
    </recommendedName>
</protein>
<name>A0A1I7F2T2_9FIRM</name>
<keyword evidence="1" id="KW-0472">Membrane</keyword>
<feature type="transmembrane region" description="Helical" evidence="1">
    <location>
        <begin position="12"/>
        <end position="36"/>
    </location>
</feature>
<dbReference type="EMBL" id="FPBT01000001">
    <property type="protein sequence ID" value="SFU30414.1"/>
    <property type="molecule type" value="Genomic_DNA"/>
</dbReference>
<evidence type="ECO:0000313" key="2">
    <source>
        <dbReference type="EMBL" id="SFU30414.1"/>
    </source>
</evidence>
<keyword evidence="1" id="KW-1133">Transmembrane helix</keyword>
<dbReference type="STRING" id="155865.SAMN05216515_10569"/>